<dbReference type="EMBL" id="NNRN01000023">
    <property type="protein sequence ID" value="OYR32549.1"/>
    <property type="molecule type" value="Genomic_DNA"/>
</dbReference>
<dbReference type="RefSeq" id="WP_094513423.1">
    <property type="nucleotide sequence ID" value="NZ_JBHEEP010000022.1"/>
</dbReference>
<evidence type="ECO:0000313" key="3">
    <source>
        <dbReference type="Proteomes" id="UP000216363"/>
    </source>
</evidence>
<name>A0A256GZK0_9HYPH</name>
<dbReference type="EMBL" id="WBWF01000022">
    <property type="protein sequence ID" value="KAB2701679.1"/>
    <property type="molecule type" value="Genomic_DNA"/>
</dbReference>
<evidence type="ECO:0000313" key="2">
    <source>
        <dbReference type="EMBL" id="OYR32549.1"/>
    </source>
</evidence>
<keyword evidence="4" id="KW-1185">Reference proteome</keyword>
<reference evidence="2 3" key="1">
    <citation type="submission" date="2017-07" db="EMBL/GenBank/DDBJ databases">
        <title>Draft genome of Ochrobactrum lupini type strain LUP21.</title>
        <authorList>
            <person name="Krzyzanowska D.M."/>
            <person name="Jafra S."/>
        </authorList>
    </citation>
    <scope>NUCLEOTIDE SEQUENCE [LARGE SCALE GENOMIC DNA]</scope>
    <source>
        <strain evidence="2 3">LUP21</strain>
    </source>
</reference>
<dbReference type="Proteomes" id="UP000435957">
    <property type="component" value="Unassembled WGS sequence"/>
</dbReference>
<dbReference type="InterPro" id="IPR046574">
    <property type="entry name" value="DUF6634"/>
</dbReference>
<proteinExistence type="predicted"/>
<reference evidence="1 4" key="2">
    <citation type="submission" date="2019-09" db="EMBL/GenBank/DDBJ databases">
        <title>Taxonomic organization of the family Brucellaceae based on a phylogenomic approach.</title>
        <authorList>
            <person name="Leclercq S."/>
            <person name="Cloeckaert A."/>
            <person name="Zygmunt M.S."/>
        </authorList>
    </citation>
    <scope>NUCLEOTIDE SEQUENCE [LARGE SCALE GENOMIC DNA]</scope>
    <source>
        <strain evidence="1 4">LUP23</strain>
    </source>
</reference>
<protein>
    <submittedName>
        <fullName evidence="2">Uncharacterized protein</fullName>
    </submittedName>
</protein>
<evidence type="ECO:0000313" key="4">
    <source>
        <dbReference type="Proteomes" id="UP000435957"/>
    </source>
</evidence>
<dbReference type="AlphaFoldDB" id="A0A256GZK0"/>
<organism evidence="2 3">
    <name type="scientific">Brucella lupini</name>
    <dbReference type="NCBI Taxonomy" id="255457"/>
    <lineage>
        <taxon>Bacteria</taxon>
        <taxon>Pseudomonadati</taxon>
        <taxon>Pseudomonadota</taxon>
        <taxon>Alphaproteobacteria</taxon>
        <taxon>Hyphomicrobiales</taxon>
        <taxon>Brucellaceae</taxon>
        <taxon>Brucella/Ochrobactrum group</taxon>
        <taxon>Brucella</taxon>
    </lineage>
</organism>
<sequence>MATIAHDGTFNRQRLVTEIETLKALVCDLERLLNGEEPKQSKLVDAPLINNWRIDRRDAVCLVGTFLDHPRLGPIVPNGITSELWYIDPEREYARTFSRFYRLGKPVRFRDGNR</sequence>
<evidence type="ECO:0000313" key="1">
    <source>
        <dbReference type="EMBL" id="KAB2701679.1"/>
    </source>
</evidence>
<accession>A0A256GZK0</accession>
<gene>
    <name evidence="2" type="ORF">CES86_5673</name>
    <name evidence="1" type="ORF">F9L03_21805</name>
</gene>
<comment type="caution">
    <text evidence="2">The sequence shown here is derived from an EMBL/GenBank/DDBJ whole genome shotgun (WGS) entry which is preliminary data.</text>
</comment>
<dbReference type="Pfam" id="PF20339">
    <property type="entry name" value="DUF6634"/>
    <property type="match status" value="1"/>
</dbReference>
<dbReference type="Proteomes" id="UP000216363">
    <property type="component" value="Unassembled WGS sequence"/>
</dbReference>